<evidence type="ECO:0000313" key="2">
    <source>
        <dbReference type="EMBL" id="CZS93969.1"/>
    </source>
</evidence>
<dbReference type="EMBL" id="FJUX01000017">
    <property type="protein sequence ID" value="CZS93969.1"/>
    <property type="molecule type" value="Genomic_DNA"/>
</dbReference>
<evidence type="ECO:0000256" key="1">
    <source>
        <dbReference type="SAM" id="MobiDB-lite"/>
    </source>
</evidence>
<name>A0A1E1K7A9_9HELO</name>
<keyword evidence="3" id="KW-1185">Reference proteome</keyword>
<reference evidence="3" key="1">
    <citation type="submission" date="2016-03" db="EMBL/GenBank/DDBJ databases">
        <authorList>
            <person name="Guldener U."/>
        </authorList>
    </citation>
    <scope>NUCLEOTIDE SEQUENCE [LARGE SCALE GENOMIC DNA]</scope>
    <source>
        <strain evidence="3">04CH-RAC-A.6.1</strain>
    </source>
</reference>
<feature type="compositionally biased region" description="Basic and acidic residues" evidence="1">
    <location>
        <begin position="141"/>
        <end position="156"/>
    </location>
</feature>
<dbReference type="OrthoDB" id="2740448at2759"/>
<evidence type="ECO:0000313" key="3">
    <source>
        <dbReference type="Proteomes" id="UP000178912"/>
    </source>
</evidence>
<protein>
    <submittedName>
        <fullName evidence="2">Uncharacterized protein</fullName>
    </submittedName>
</protein>
<organism evidence="2 3">
    <name type="scientific">Rhynchosporium agropyri</name>
    <dbReference type="NCBI Taxonomy" id="914238"/>
    <lineage>
        <taxon>Eukaryota</taxon>
        <taxon>Fungi</taxon>
        <taxon>Dikarya</taxon>
        <taxon>Ascomycota</taxon>
        <taxon>Pezizomycotina</taxon>
        <taxon>Leotiomycetes</taxon>
        <taxon>Helotiales</taxon>
        <taxon>Ploettnerulaceae</taxon>
        <taxon>Rhynchosporium</taxon>
    </lineage>
</organism>
<sequence length="162" mass="18476">MDELYIGKPYFHGVTADLIKEILIPISYAPEEIDDEELERPSEPIKSAGSKGVEKASVSIESKSEPKMETIEQAIKRRMANFYNKRRASGDFRPYGPHDLLPVYLTVFGINERESYDSNFTLRMRKCGTDWRNEGSAGEIVGKEGKKGEEGESKNVRREKRK</sequence>
<feature type="region of interest" description="Disordered" evidence="1">
    <location>
        <begin position="130"/>
        <end position="162"/>
    </location>
</feature>
<feature type="region of interest" description="Disordered" evidence="1">
    <location>
        <begin position="34"/>
        <end position="69"/>
    </location>
</feature>
<dbReference type="AlphaFoldDB" id="A0A1E1K7A9"/>
<proteinExistence type="predicted"/>
<accession>A0A1E1K7A9</accession>
<gene>
    <name evidence="2" type="ORF">RAG0_04009</name>
</gene>
<dbReference type="Proteomes" id="UP000178912">
    <property type="component" value="Unassembled WGS sequence"/>
</dbReference>